<dbReference type="InterPro" id="IPR029052">
    <property type="entry name" value="Metallo-depent_PP-like"/>
</dbReference>
<organism evidence="2">
    <name type="scientific">uncultured Armatimonadetes bacterium</name>
    <dbReference type="NCBI Taxonomy" id="157466"/>
    <lineage>
        <taxon>Bacteria</taxon>
        <taxon>Bacillati</taxon>
        <taxon>Armatimonadota</taxon>
        <taxon>environmental samples</taxon>
    </lineage>
</organism>
<dbReference type="AlphaFoldDB" id="A0A6J4J5I5"/>
<dbReference type="PANTHER" id="PTHR42850">
    <property type="entry name" value="METALLOPHOSPHOESTERASE"/>
    <property type="match status" value="1"/>
</dbReference>
<dbReference type="Pfam" id="PF00149">
    <property type="entry name" value="Metallophos"/>
    <property type="match status" value="1"/>
</dbReference>
<evidence type="ECO:0000259" key="1">
    <source>
        <dbReference type="Pfam" id="PF00149"/>
    </source>
</evidence>
<name>A0A6J4J5I5_9BACT</name>
<proteinExistence type="predicted"/>
<dbReference type="InterPro" id="IPR050126">
    <property type="entry name" value="Ap4A_hydrolase"/>
</dbReference>
<sequence>MAATALLPPAETWALLADVHGNLPALERALVHVREAGAATRLAFLGDVLGGAQDEVCCRRLMEQADIALFGNRELTFLASAATRKAPPLLPPDVIEWLRGLRATARLGPSLLCHSSPASALPADITAEKALEWRRDHRHLTLFPFILGPPSALAAARALGQAPVSAVFFGHTHRQGAWVIRDGAAERLTDAHDVPLDEGTTIVGIGAVGQGEAGRVEFALYTPDAGRVRLVRLP</sequence>
<dbReference type="GO" id="GO:0005737">
    <property type="term" value="C:cytoplasm"/>
    <property type="evidence" value="ECO:0007669"/>
    <property type="project" value="TreeGrafter"/>
</dbReference>
<dbReference type="SUPFAM" id="SSF56300">
    <property type="entry name" value="Metallo-dependent phosphatases"/>
    <property type="match status" value="1"/>
</dbReference>
<reference evidence="2" key="1">
    <citation type="submission" date="2020-02" db="EMBL/GenBank/DDBJ databases">
        <authorList>
            <person name="Meier V. D."/>
        </authorList>
    </citation>
    <scope>NUCLEOTIDE SEQUENCE</scope>
    <source>
        <strain evidence="2">AVDCRST_MAG63</strain>
    </source>
</reference>
<evidence type="ECO:0000313" key="2">
    <source>
        <dbReference type="EMBL" id="CAA9268461.1"/>
    </source>
</evidence>
<gene>
    <name evidence="2" type="ORF">AVDCRST_MAG63-2884</name>
</gene>
<dbReference type="PANTHER" id="PTHR42850:SF2">
    <property type="entry name" value="BLL5683 PROTEIN"/>
    <property type="match status" value="1"/>
</dbReference>
<protein>
    <recommendedName>
        <fullName evidence="1">Calcineurin-like phosphoesterase domain-containing protein</fullName>
    </recommendedName>
</protein>
<feature type="domain" description="Calcineurin-like phosphoesterase" evidence="1">
    <location>
        <begin position="15"/>
        <end position="174"/>
    </location>
</feature>
<dbReference type="CDD" id="cd00838">
    <property type="entry name" value="MPP_superfamily"/>
    <property type="match status" value="1"/>
</dbReference>
<accession>A0A6J4J5I5</accession>
<dbReference type="InterPro" id="IPR004843">
    <property type="entry name" value="Calcineurin-like_PHP"/>
</dbReference>
<dbReference type="GO" id="GO:0016791">
    <property type="term" value="F:phosphatase activity"/>
    <property type="evidence" value="ECO:0007669"/>
    <property type="project" value="TreeGrafter"/>
</dbReference>
<dbReference type="EMBL" id="CADCTO010000369">
    <property type="protein sequence ID" value="CAA9268461.1"/>
    <property type="molecule type" value="Genomic_DNA"/>
</dbReference>
<dbReference type="Gene3D" id="3.60.21.10">
    <property type="match status" value="1"/>
</dbReference>